<dbReference type="SFLD" id="SFLDG01212">
    <property type="entry name" value="Phytoene_synthase_like"/>
    <property type="match status" value="1"/>
</dbReference>
<accession>A0ABP8U9E5</accession>
<dbReference type="Gene3D" id="1.10.600.10">
    <property type="entry name" value="Farnesyl Diphosphate Synthase"/>
    <property type="match status" value="1"/>
</dbReference>
<reference evidence="2" key="1">
    <citation type="journal article" date="2019" name="Int. J. Syst. Evol. Microbiol.">
        <title>The Global Catalogue of Microorganisms (GCM) 10K type strain sequencing project: providing services to taxonomists for standard genome sequencing and annotation.</title>
        <authorList>
            <consortium name="The Broad Institute Genomics Platform"/>
            <consortium name="The Broad Institute Genome Sequencing Center for Infectious Disease"/>
            <person name="Wu L."/>
            <person name="Ma J."/>
        </authorList>
    </citation>
    <scope>NUCLEOTIDE SEQUENCE [LARGE SCALE GENOMIC DNA]</scope>
    <source>
        <strain evidence="2">JCM 17939</strain>
    </source>
</reference>
<dbReference type="NCBIfam" id="TIGR03464">
    <property type="entry name" value="HpnC"/>
    <property type="match status" value="1"/>
</dbReference>
<dbReference type="Proteomes" id="UP001501442">
    <property type="component" value="Unassembled WGS sequence"/>
</dbReference>
<evidence type="ECO:0000313" key="2">
    <source>
        <dbReference type="Proteomes" id="UP001501442"/>
    </source>
</evidence>
<protein>
    <submittedName>
        <fullName evidence="1">Squalene synthase HpnC</fullName>
    </submittedName>
</protein>
<organism evidence="1 2">
    <name type="scientific">Actinoallomurus vinaceus</name>
    <dbReference type="NCBI Taxonomy" id="1080074"/>
    <lineage>
        <taxon>Bacteria</taxon>
        <taxon>Bacillati</taxon>
        <taxon>Actinomycetota</taxon>
        <taxon>Actinomycetes</taxon>
        <taxon>Streptosporangiales</taxon>
        <taxon>Thermomonosporaceae</taxon>
        <taxon>Actinoallomurus</taxon>
    </lineage>
</organism>
<dbReference type="InterPro" id="IPR002060">
    <property type="entry name" value="Squ/phyt_synthse"/>
</dbReference>
<dbReference type="RefSeq" id="WP_345430834.1">
    <property type="nucleotide sequence ID" value="NZ_BAABHK010000003.1"/>
</dbReference>
<name>A0ABP8U9E5_9ACTN</name>
<dbReference type="InterPro" id="IPR017827">
    <property type="entry name" value="HSQ_synthase_HpnC"/>
</dbReference>
<dbReference type="EMBL" id="BAABHK010000003">
    <property type="protein sequence ID" value="GAA4624407.1"/>
    <property type="molecule type" value="Genomic_DNA"/>
</dbReference>
<dbReference type="InterPro" id="IPR044843">
    <property type="entry name" value="Trans_IPPS_bact-type"/>
</dbReference>
<sequence>MSSAEGVIYKARRENFPVASRLLPRGYRRHLMAIYGFARFIDDVGDEAPPADRPRLLDIVEDDLGRLYAGRMPRVPAVGALESAVIAHEIPLEPFRRLVRAGRRDQAVTRYESFEDLLAYCELSANPVGHIVLHVFGVADARRCALSDQVCSALQVVEHCQDVGEDYARGRVYLPGADLRRFGCTDDDFPRTTTPDRLRRVVALQTTRATGLLDAGTSLVTTLRGPARVAVAGYIAGGRATINALRAADHDVLGQAVRPRRSRLLTTWLRVLATGR</sequence>
<comment type="caution">
    <text evidence="1">The sequence shown here is derived from an EMBL/GenBank/DDBJ whole genome shotgun (WGS) entry which is preliminary data.</text>
</comment>
<evidence type="ECO:0000313" key="1">
    <source>
        <dbReference type="EMBL" id="GAA4624407.1"/>
    </source>
</evidence>
<dbReference type="SUPFAM" id="SSF48576">
    <property type="entry name" value="Terpenoid synthases"/>
    <property type="match status" value="1"/>
</dbReference>
<dbReference type="PANTHER" id="PTHR31480">
    <property type="entry name" value="BIFUNCTIONAL LYCOPENE CYCLASE/PHYTOENE SYNTHASE"/>
    <property type="match status" value="1"/>
</dbReference>
<dbReference type="InterPro" id="IPR008949">
    <property type="entry name" value="Isoprenoid_synthase_dom_sf"/>
</dbReference>
<proteinExistence type="predicted"/>
<keyword evidence="2" id="KW-1185">Reference proteome</keyword>
<dbReference type="SFLD" id="SFLDS00005">
    <property type="entry name" value="Isoprenoid_Synthase_Type_I"/>
    <property type="match status" value="1"/>
</dbReference>
<dbReference type="Pfam" id="PF00494">
    <property type="entry name" value="SQS_PSY"/>
    <property type="match status" value="1"/>
</dbReference>
<dbReference type="SFLD" id="SFLDG01018">
    <property type="entry name" value="Squalene/Phytoene_Synthase_Lik"/>
    <property type="match status" value="1"/>
</dbReference>
<gene>
    <name evidence="1" type="primary">hpnC</name>
    <name evidence="1" type="ORF">GCM10023196_024410</name>
</gene>